<dbReference type="Proteomes" id="UP001373714">
    <property type="component" value="Unassembled WGS sequence"/>
</dbReference>
<protein>
    <recommendedName>
        <fullName evidence="4">F-box domain-containing protein</fullName>
    </recommendedName>
</protein>
<gene>
    <name evidence="2" type="ORF">TWF730_008068</name>
</gene>
<feature type="compositionally biased region" description="Basic and acidic residues" evidence="1">
    <location>
        <begin position="376"/>
        <end position="385"/>
    </location>
</feature>
<comment type="caution">
    <text evidence="2">The sequence shown here is derived from an EMBL/GenBank/DDBJ whole genome shotgun (WGS) entry which is preliminary data.</text>
</comment>
<organism evidence="2 3">
    <name type="scientific">Orbilia blumenaviensis</name>
    <dbReference type="NCBI Taxonomy" id="1796055"/>
    <lineage>
        <taxon>Eukaryota</taxon>
        <taxon>Fungi</taxon>
        <taxon>Dikarya</taxon>
        <taxon>Ascomycota</taxon>
        <taxon>Pezizomycotina</taxon>
        <taxon>Orbiliomycetes</taxon>
        <taxon>Orbiliales</taxon>
        <taxon>Orbiliaceae</taxon>
        <taxon>Orbilia</taxon>
    </lineage>
</organism>
<proteinExistence type="predicted"/>
<reference evidence="2 3" key="1">
    <citation type="submission" date="2019-10" db="EMBL/GenBank/DDBJ databases">
        <authorList>
            <person name="Palmer J.M."/>
        </authorList>
    </citation>
    <scope>NUCLEOTIDE SEQUENCE [LARGE SCALE GENOMIC DNA]</scope>
    <source>
        <strain evidence="2 3">TWF730</strain>
    </source>
</reference>
<evidence type="ECO:0000313" key="2">
    <source>
        <dbReference type="EMBL" id="KAK6358746.1"/>
    </source>
</evidence>
<dbReference type="AlphaFoldDB" id="A0AAV9VCW0"/>
<evidence type="ECO:0008006" key="4">
    <source>
        <dbReference type="Google" id="ProtNLM"/>
    </source>
</evidence>
<sequence>MNQSGSLLLRLPVEVQIGILQSCGSFKQALSLIATCKQLRLLWETYSTSIVSYIGRNAIPAFDDALMAVRATEHAAKYYTHIVHVAYGLPTASPPPPSTISINTLGAATAGKASVTEAKKVFDLKLFVDYSFYLSHHPTTATHLACLTQWSTYIPLPWACEYQREERGSICHVRKDGMRINTRSTNYNDEEARIEGLVYAGMYNFFTLSALLTNRYYEPFFTENPISTRLRNGYEIFWPREIYSDPSIASRAVLNPDGGDGDGGGSMEIDENEARIREYYQPLRQLADDEVEYLMQWDVFNKVKFREARQGGLAEAFDEIAGYFCERARRRAKNSTPEQYSIFGAEKENDRLPQRRSYPTPTFGYDTEEDEEEEGEREREREEDKEYLFDTATAAEIQQMMILNNCYEVWMRMRERIDSLLEPVRLTHEKLLYALSRDNINLTTIPVVFHAIYGVGDAMMPSTIEDFRTHSYGPVPPNLQGNDKNGQPLKHTEVSDVIYQLINKVGQELGAPGPGEDGGDAGRRYFEFGWSEYAFWEWVMKKRFGMRINWKWVYVDSRYYDFVRNGRAFGGVEQFRREIPGVVIRRLGESGGLSEEYRSMEAG</sequence>
<dbReference type="EMBL" id="JAVHNS010000004">
    <property type="protein sequence ID" value="KAK6358746.1"/>
    <property type="molecule type" value="Genomic_DNA"/>
</dbReference>
<feature type="compositionally biased region" description="Acidic residues" evidence="1">
    <location>
        <begin position="366"/>
        <end position="375"/>
    </location>
</feature>
<keyword evidence="3" id="KW-1185">Reference proteome</keyword>
<name>A0AAV9VCW0_9PEZI</name>
<evidence type="ECO:0000256" key="1">
    <source>
        <dbReference type="SAM" id="MobiDB-lite"/>
    </source>
</evidence>
<evidence type="ECO:0000313" key="3">
    <source>
        <dbReference type="Proteomes" id="UP001373714"/>
    </source>
</evidence>
<feature type="region of interest" description="Disordered" evidence="1">
    <location>
        <begin position="344"/>
        <end position="385"/>
    </location>
</feature>
<accession>A0AAV9VCW0</accession>